<evidence type="ECO:0000313" key="3">
    <source>
        <dbReference type="Proteomes" id="UP000653674"/>
    </source>
</evidence>
<name>A0A8J3LSG5_9ACTN</name>
<evidence type="ECO:0000256" key="1">
    <source>
        <dbReference type="SAM" id="MobiDB-lite"/>
    </source>
</evidence>
<evidence type="ECO:0000313" key="2">
    <source>
        <dbReference type="EMBL" id="GIG76769.1"/>
    </source>
</evidence>
<dbReference type="EMBL" id="BONU01000078">
    <property type="protein sequence ID" value="GIG76769.1"/>
    <property type="molecule type" value="Genomic_DNA"/>
</dbReference>
<gene>
    <name evidence="2" type="ORF">Pfl04_51730</name>
</gene>
<proteinExistence type="predicted"/>
<comment type="caution">
    <text evidence="2">The sequence shown here is derived from an EMBL/GenBank/DDBJ whole genome shotgun (WGS) entry which is preliminary data.</text>
</comment>
<dbReference type="AlphaFoldDB" id="A0A8J3LSG5"/>
<feature type="region of interest" description="Disordered" evidence="1">
    <location>
        <begin position="39"/>
        <end position="92"/>
    </location>
</feature>
<keyword evidence="3" id="KW-1185">Reference proteome</keyword>
<dbReference type="Proteomes" id="UP000653674">
    <property type="component" value="Unassembled WGS sequence"/>
</dbReference>
<organism evidence="2 3">
    <name type="scientific">Planosporangium flavigriseum</name>
    <dbReference type="NCBI Taxonomy" id="373681"/>
    <lineage>
        <taxon>Bacteria</taxon>
        <taxon>Bacillati</taxon>
        <taxon>Actinomycetota</taxon>
        <taxon>Actinomycetes</taxon>
        <taxon>Micromonosporales</taxon>
        <taxon>Micromonosporaceae</taxon>
        <taxon>Planosporangium</taxon>
    </lineage>
</organism>
<protein>
    <submittedName>
        <fullName evidence="2">Uncharacterized protein</fullName>
    </submittedName>
</protein>
<reference evidence="2" key="1">
    <citation type="submission" date="2021-01" db="EMBL/GenBank/DDBJ databases">
        <title>Whole genome shotgun sequence of Planosporangium flavigriseum NBRC 105377.</title>
        <authorList>
            <person name="Komaki H."/>
            <person name="Tamura T."/>
        </authorList>
    </citation>
    <scope>NUCLEOTIDE SEQUENCE</scope>
    <source>
        <strain evidence="2">NBRC 105377</strain>
    </source>
</reference>
<sequence length="92" mass="9871">MRRGWQGALAGALEGRGASGAGVAPAAVGYWCDMSEAQKSTDQVPSYQVPEAGDIPAEDATSPQVMYARERDQAEGDVEQEDEVQSVRRQRS</sequence>
<accession>A0A8J3LSG5</accession>
<feature type="compositionally biased region" description="Acidic residues" evidence="1">
    <location>
        <begin position="75"/>
        <end position="84"/>
    </location>
</feature>